<keyword evidence="2" id="KW-1185">Reference proteome</keyword>
<reference evidence="1 2" key="1">
    <citation type="submission" date="2019-08" db="EMBL/GenBank/DDBJ databases">
        <title>Draft genome for granaticin producer strain Streptomyces parvus C05.</title>
        <authorList>
            <person name="Gonzalez-Pimentel J.L."/>
        </authorList>
    </citation>
    <scope>NUCLEOTIDE SEQUENCE [LARGE SCALE GENOMIC DNA]</scope>
    <source>
        <strain evidence="1 2">C05</strain>
    </source>
</reference>
<dbReference type="EMBL" id="VSZQ01000029">
    <property type="protein sequence ID" value="TYR65175.1"/>
    <property type="molecule type" value="Genomic_DNA"/>
</dbReference>
<dbReference type="Proteomes" id="UP000323242">
    <property type="component" value="Unassembled WGS sequence"/>
</dbReference>
<dbReference type="RefSeq" id="WP_148901898.1">
    <property type="nucleotide sequence ID" value="NZ_VSZQ01000029.1"/>
</dbReference>
<comment type="caution">
    <text evidence="1">The sequence shown here is derived from an EMBL/GenBank/DDBJ whole genome shotgun (WGS) entry which is preliminary data.</text>
</comment>
<proteinExistence type="predicted"/>
<gene>
    <name evidence="1" type="ORF">FY004_07570</name>
</gene>
<evidence type="ECO:0000313" key="2">
    <source>
        <dbReference type="Proteomes" id="UP000323242"/>
    </source>
</evidence>
<dbReference type="AlphaFoldDB" id="A0A5D4JLI1"/>
<organism evidence="1 2">
    <name type="scientific">Streptomyces parvus</name>
    <dbReference type="NCBI Taxonomy" id="66428"/>
    <lineage>
        <taxon>Bacteria</taxon>
        <taxon>Bacillati</taxon>
        <taxon>Actinomycetota</taxon>
        <taxon>Actinomycetes</taxon>
        <taxon>Kitasatosporales</taxon>
        <taxon>Streptomycetaceae</taxon>
        <taxon>Streptomyces</taxon>
    </lineage>
</organism>
<name>A0A5D4JLI1_9ACTN</name>
<evidence type="ECO:0000313" key="1">
    <source>
        <dbReference type="EMBL" id="TYR65175.1"/>
    </source>
</evidence>
<sequence length="84" mass="9162">MKAYCRAYPLGRLRAFEGWPDHAAEAAFGLDPDEVVFLWDDFTVVRSPVNAEAEVLWDTVSPPWEAFCTGSLGFTGSAAPATPL</sequence>
<protein>
    <submittedName>
        <fullName evidence="1">Uncharacterized protein</fullName>
    </submittedName>
</protein>
<accession>A0A5D4JLI1</accession>